<reference evidence="3" key="2">
    <citation type="submission" date="2020-09" db="EMBL/GenBank/DDBJ databases">
        <authorList>
            <person name="Sun Q."/>
            <person name="Ohkuma M."/>
        </authorList>
    </citation>
    <scope>NUCLEOTIDE SEQUENCE</scope>
    <source>
        <strain evidence="3">JCM 4637</strain>
    </source>
</reference>
<dbReference type="RefSeq" id="WP_189826114.1">
    <property type="nucleotide sequence ID" value="NZ_BMVC01000014.1"/>
</dbReference>
<sequence>MVVPSHGAGSGRRADNDKDHPAPDETAQRLTALLLIEQRAVDPGTVPTPQSNGPGGASPARWLGPAAALAAGEPRRALALLNGLGPDAGPAPSRGHEEDPLARALEAAASAMDVNWQPGCSLVPLRPEALAAHRGVEESLTSLPDDRLRLCAHLAGQHIPVLLSARTTLGHVLRVAAAREQSARYGVLPPHGSDEDLPQARRAALHWFDELYEKVAASGHRDAAACHRLLAADLRVRAGHRPGAELLLDQSLRYATATASPATAGLAALLTGDWWLGAPGAAEQCTAVAEAPPRRALARAAHQYTQAESLYRQAGSRRGQAAALLRLAHVQRLNNDAAACRATVDRAHELAVAAGDGACVALLRVHRMLDGIAAGEDESGEGPEQVVHWAQTVGSASWLRGLRELVLQRSEFWSDQGEVVLSSRASQLARRLSPQEDGTASGGAAADNPAVTSETAPLLRARHRLSGIVLTDLELQDRLARLRNTSRQGREPGLADSLGVIQCAEVFHQQACALRDPDMMAASRSRIELAIGVGTKLTIAAEELHALLGMLRADLVSCTAQETFFRSRRARSAGLEQEAEQLARQALAQADSIPDEVLRAVLRCATLADLREGKAAEAEAQAVEPHLSAIQAAGLWLRLRHPDRAAEHARTIGRRGPDPDHPWELPAIRAELALARGAHDEAVHQAHQGLEAYQAHSVRLARDALRASFADDPVVAGLHHAAVLSSLARGGDSAAADSFAAAERGRVGFLGTVGARDAAGSDAAAQETVTNWLAAETRWSAEYEEQAAALRSETAKGPAAGPHSAPRQARIDEVGRALNTAEAEVRRKVPAALGASVTGSLPDAAAVAEALPPGVLLLSYHLYDDDLIGWAMTHGTLRAERLNCWQHRVVAAARRFRDWCATGGRRGAEQDGRWLSEVLLRPAAAQLANHHKVIVVPPASLSLLPFHALPWDGDVLAATHDVSYLPSATLLARNRNRPPDRPWAELSALLVGDPASDPSHGLAELPGTAAEAVEIARLLPRHRLLTGAAAHRGALLAAAPGCSVLHLATHGFVDELAPNRSRLKLAGHDFLGLADLLVAAHAPQLLMLSACDTGRGTATAGGDVLGLTRAALITGARHAVVSLWPVSDSTGCLVITRTYRQLVHAGTISVGTALARAQREVRELSGPERRQEFRALAEHAGVRPGPARRDRSWEAARDSEPLAQVHAEDRHPYHWAPFIHVGV</sequence>
<dbReference type="PANTHER" id="PTHR10098">
    <property type="entry name" value="RAPSYN-RELATED"/>
    <property type="match status" value="1"/>
</dbReference>
<feature type="domain" description="CHAT" evidence="2">
    <location>
        <begin position="911"/>
        <end position="1222"/>
    </location>
</feature>
<dbReference type="InterPro" id="IPR024983">
    <property type="entry name" value="CHAT_dom"/>
</dbReference>
<gene>
    <name evidence="3" type="ORF">GCM10010334_62170</name>
</gene>
<comment type="caution">
    <text evidence="3">The sequence shown here is derived from an EMBL/GenBank/DDBJ whole genome shotgun (WGS) entry which is preliminary data.</text>
</comment>
<accession>A0A919CD66</accession>
<proteinExistence type="predicted"/>
<dbReference type="AlphaFoldDB" id="A0A919CD66"/>
<evidence type="ECO:0000259" key="2">
    <source>
        <dbReference type="Pfam" id="PF12770"/>
    </source>
</evidence>
<dbReference type="Proteomes" id="UP000638353">
    <property type="component" value="Unassembled WGS sequence"/>
</dbReference>
<feature type="region of interest" description="Disordered" evidence="1">
    <location>
        <begin position="1"/>
        <end position="61"/>
    </location>
</feature>
<dbReference type="EMBL" id="BMVC01000014">
    <property type="protein sequence ID" value="GHD08653.1"/>
    <property type="molecule type" value="Genomic_DNA"/>
</dbReference>
<evidence type="ECO:0000313" key="3">
    <source>
        <dbReference type="EMBL" id="GHD08653.1"/>
    </source>
</evidence>
<feature type="region of interest" description="Disordered" evidence="1">
    <location>
        <begin position="430"/>
        <end position="451"/>
    </location>
</feature>
<evidence type="ECO:0000256" key="1">
    <source>
        <dbReference type="SAM" id="MobiDB-lite"/>
    </source>
</evidence>
<organism evidence="3 4">
    <name type="scientific">Streptomyces finlayi</name>
    <dbReference type="NCBI Taxonomy" id="67296"/>
    <lineage>
        <taxon>Bacteria</taxon>
        <taxon>Bacillati</taxon>
        <taxon>Actinomycetota</taxon>
        <taxon>Actinomycetes</taxon>
        <taxon>Kitasatosporales</taxon>
        <taxon>Streptomycetaceae</taxon>
        <taxon>Streptomyces</taxon>
    </lineage>
</organism>
<reference evidence="3" key="1">
    <citation type="journal article" date="2014" name="Int. J. Syst. Evol. Microbiol.">
        <title>Complete genome sequence of Corynebacterium casei LMG S-19264T (=DSM 44701T), isolated from a smear-ripened cheese.</title>
        <authorList>
            <consortium name="US DOE Joint Genome Institute (JGI-PGF)"/>
            <person name="Walter F."/>
            <person name="Albersmeier A."/>
            <person name="Kalinowski J."/>
            <person name="Ruckert C."/>
        </authorList>
    </citation>
    <scope>NUCLEOTIDE SEQUENCE</scope>
    <source>
        <strain evidence="3">JCM 4637</strain>
    </source>
</reference>
<dbReference type="Pfam" id="PF12770">
    <property type="entry name" value="CHAT"/>
    <property type="match status" value="1"/>
</dbReference>
<dbReference type="PANTHER" id="PTHR10098:SF108">
    <property type="entry name" value="TETRATRICOPEPTIDE REPEAT PROTEIN 28"/>
    <property type="match status" value="1"/>
</dbReference>
<name>A0A919CD66_9ACTN</name>
<protein>
    <recommendedName>
        <fullName evidence="2">CHAT domain-containing protein</fullName>
    </recommendedName>
</protein>
<feature type="compositionally biased region" description="Basic and acidic residues" evidence="1">
    <location>
        <begin position="12"/>
        <end position="27"/>
    </location>
</feature>
<evidence type="ECO:0000313" key="4">
    <source>
        <dbReference type="Proteomes" id="UP000638353"/>
    </source>
</evidence>